<accession>A0ABD4T4T8</accession>
<dbReference type="PANTHER" id="PTHR42901:SF1">
    <property type="entry name" value="ALCOHOL DEHYDROGENASE"/>
    <property type="match status" value="1"/>
</dbReference>
<evidence type="ECO:0000256" key="2">
    <source>
        <dbReference type="ARBA" id="ARBA00023002"/>
    </source>
</evidence>
<comment type="caution">
    <text evidence="4">The sequence shown here is derived from an EMBL/GenBank/DDBJ whole genome shotgun (WGS) entry which is preliminary data.</text>
</comment>
<name>A0ABD4T4T8_9CYAN</name>
<dbReference type="Proteomes" id="UP000031561">
    <property type="component" value="Unassembled WGS sequence"/>
</dbReference>
<evidence type="ECO:0000313" key="4">
    <source>
        <dbReference type="EMBL" id="MCM1983475.1"/>
    </source>
</evidence>
<dbReference type="Pfam" id="PF00106">
    <property type="entry name" value="adh_short"/>
    <property type="match status" value="1"/>
</dbReference>
<dbReference type="InterPro" id="IPR002347">
    <property type="entry name" value="SDR_fam"/>
</dbReference>
<dbReference type="Gene3D" id="3.40.50.720">
    <property type="entry name" value="NAD(P)-binding Rossmann-like Domain"/>
    <property type="match status" value="1"/>
</dbReference>
<gene>
    <name evidence="4" type="ORF">QQ91_0011665</name>
</gene>
<reference evidence="4 5" key="1">
    <citation type="journal article" date="2015" name="Genome Announc.">
        <title>Draft Genome Sequence of Filamentous Marine Cyanobacterium Lyngbya confervoides Strain BDU141951.</title>
        <authorList>
            <person name="Chandrababunaidu M.M."/>
            <person name="Sen D."/>
            <person name="Tripathy S."/>
        </authorList>
    </citation>
    <scope>NUCLEOTIDE SEQUENCE [LARGE SCALE GENOMIC DNA]</scope>
    <source>
        <strain evidence="4 5">BDU141951</strain>
    </source>
</reference>
<keyword evidence="2" id="KW-0560">Oxidoreductase</keyword>
<dbReference type="RefSeq" id="WP_166275270.1">
    <property type="nucleotide sequence ID" value="NZ_JTHE03000061.1"/>
</dbReference>
<comment type="similarity">
    <text evidence="1 3">Belongs to the short-chain dehydrogenases/reductases (SDR) family.</text>
</comment>
<dbReference type="InterPro" id="IPR036291">
    <property type="entry name" value="NAD(P)-bd_dom_sf"/>
</dbReference>
<evidence type="ECO:0000256" key="1">
    <source>
        <dbReference type="ARBA" id="ARBA00006484"/>
    </source>
</evidence>
<dbReference type="EMBL" id="JTHE03000061">
    <property type="protein sequence ID" value="MCM1983475.1"/>
    <property type="molecule type" value="Genomic_DNA"/>
</dbReference>
<evidence type="ECO:0000313" key="5">
    <source>
        <dbReference type="Proteomes" id="UP000031561"/>
    </source>
</evidence>
<evidence type="ECO:0000256" key="3">
    <source>
        <dbReference type="RuleBase" id="RU000363"/>
    </source>
</evidence>
<dbReference type="PRINTS" id="PR00080">
    <property type="entry name" value="SDRFAMILY"/>
</dbReference>
<protein>
    <submittedName>
        <fullName evidence="4">SDR family oxidoreductase</fullName>
    </submittedName>
</protein>
<sequence>MATALITGASSGIGAAFAQELSRQGNDLILVARSADKMQAMAETFQQRDGISVQVLGLDLCKPESLDQLEQALQSQGQAIDLLINNAGFGDYGAFGETERQKQLDMIDLNIRALVDLTHRILPQMQARGQGTIINLASIAAFQPMPYLSVYAATKAFVLNFSEALWAEYKEAGIQVLALCPGPTETNFMEVAGFPKRLEGSAQQVTSAEEVVAVCLKALTQDPSNVVTGGWVNQVVVNASRFVPRGWMVKGIKSLFAPGDQAA</sequence>
<keyword evidence="5" id="KW-1185">Reference proteome</keyword>
<proteinExistence type="inferred from homology"/>
<dbReference type="GO" id="GO:0016491">
    <property type="term" value="F:oxidoreductase activity"/>
    <property type="evidence" value="ECO:0007669"/>
    <property type="project" value="UniProtKB-KW"/>
</dbReference>
<dbReference type="PRINTS" id="PR00081">
    <property type="entry name" value="GDHRDH"/>
</dbReference>
<dbReference type="PIRSF" id="PIRSF000126">
    <property type="entry name" value="11-beta-HSD1"/>
    <property type="match status" value="1"/>
</dbReference>
<dbReference type="AlphaFoldDB" id="A0ABD4T4T8"/>
<dbReference type="PANTHER" id="PTHR42901">
    <property type="entry name" value="ALCOHOL DEHYDROGENASE"/>
    <property type="match status" value="1"/>
</dbReference>
<organism evidence="4 5">
    <name type="scientific">Lyngbya confervoides BDU141951</name>
    <dbReference type="NCBI Taxonomy" id="1574623"/>
    <lineage>
        <taxon>Bacteria</taxon>
        <taxon>Bacillati</taxon>
        <taxon>Cyanobacteriota</taxon>
        <taxon>Cyanophyceae</taxon>
        <taxon>Oscillatoriophycideae</taxon>
        <taxon>Oscillatoriales</taxon>
        <taxon>Microcoleaceae</taxon>
        <taxon>Lyngbya</taxon>
    </lineage>
</organism>
<dbReference type="SUPFAM" id="SSF51735">
    <property type="entry name" value="NAD(P)-binding Rossmann-fold domains"/>
    <property type="match status" value="1"/>
</dbReference>